<dbReference type="EMBL" id="LR796140">
    <property type="protein sequence ID" value="CAB4121210.1"/>
    <property type="molecule type" value="Genomic_DNA"/>
</dbReference>
<protein>
    <submittedName>
        <fullName evidence="1">Uncharacterized protein</fullName>
    </submittedName>
</protein>
<organism evidence="1">
    <name type="scientific">uncultured Caudovirales phage</name>
    <dbReference type="NCBI Taxonomy" id="2100421"/>
    <lineage>
        <taxon>Viruses</taxon>
        <taxon>Duplodnaviria</taxon>
        <taxon>Heunggongvirae</taxon>
        <taxon>Uroviricota</taxon>
        <taxon>Caudoviricetes</taxon>
        <taxon>Peduoviridae</taxon>
        <taxon>Maltschvirus</taxon>
        <taxon>Maltschvirus maltsch</taxon>
    </lineage>
</organism>
<accession>A0A6J5KLL7</accession>
<evidence type="ECO:0000313" key="1">
    <source>
        <dbReference type="EMBL" id="CAB4121210.1"/>
    </source>
</evidence>
<sequence length="48" mass="5878">MEFSDFLVIIIILLIFKGCFNTPKEDVSYDFMRYHILMNQMNQMRRSK</sequence>
<name>A0A6J5KLL7_9CAUD</name>
<gene>
    <name evidence="1" type="ORF">UFOVP9_29</name>
</gene>
<reference evidence="1" key="1">
    <citation type="submission" date="2020-04" db="EMBL/GenBank/DDBJ databases">
        <authorList>
            <person name="Chiriac C."/>
            <person name="Salcher M."/>
            <person name="Ghai R."/>
            <person name="Kavagutti S V."/>
        </authorList>
    </citation>
    <scope>NUCLEOTIDE SEQUENCE</scope>
</reference>
<proteinExistence type="predicted"/>